<dbReference type="GO" id="GO:0006397">
    <property type="term" value="P:mRNA processing"/>
    <property type="evidence" value="ECO:0007669"/>
    <property type="project" value="UniProtKB-KW"/>
</dbReference>
<sequence>MDSLDRNVKYGVTGPMSTKGSTEEEQIKEKEMDSYLRDCGFFEDESTGQTRERVLGRLNHLLKEFIFVMAEKKKIVSDGKNTFGGKIFTFGSYRLGVHSKGADIDVLCIVPKHVSRKDFFVDFYAMLEKSSEIKDLTKIEEAYVPLIKLRIQDIPIDLTFARLNVASVKDSVNLLNNSILKNMDEKCVLSLNGSRVTDEILNLVPNVETFHSALRCIKYWAKRRCIYGNSYGYFGGVAFSISVARVCQMYPHASSYVIVCKYFEVYSSWKWPSPVILKPIIDLSYNMKVWDPKVYPSDKYHKMPVITPAYPSICSTHNITNSTQNLISKEFQRGHEIMSKDGPVADVLKDLFSLSEFFRDYKFFLQVLILSTEEDSFSAWEGFIESKIRILATKIENVEDVTYAYPFPQPFKISTNKIKKIELRTKDAIKCTAFIVAFELPSTKINKKIYVNQPVDEFVSFINDYDKKTNSMNIEVKILRRREVHKFLSIYYQEDEK</sequence>
<organism evidence="18 19">
    <name type="scientific">Nosema granulosis</name>
    <dbReference type="NCBI Taxonomy" id="83296"/>
    <lineage>
        <taxon>Eukaryota</taxon>
        <taxon>Fungi</taxon>
        <taxon>Fungi incertae sedis</taxon>
        <taxon>Microsporidia</taxon>
        <taxon>Nosematidae</taxon>
        <taxon>Nosema</taxon>
    </lineage>
</organism>
<keyword evidence="6 13" id="KW-0479">Metal-binding</keyword>
<evidence type="ECO:0000256" key="14">
    <source>
        <dbReference type="SAM" id="MobiDB-lite"/>
    </source>
</evidence>
<evidence type="ECO:0000256" key="8">
    <source>
        <dbReference type="ARBA" id="ARBA00022840"/>
    </source>
</evidence>
<evidence type="ECO:0000256" key="2">
    <source>
        <dbReference type="ARBA" id="ARBA00004123"/>
    </source>
</evidence>
<comment type="cofactor">
    <cofactor evidence="13">
        <name>Mg(2+)</name>
        <dbReference type="ChEBI" id="CHEBI:18420"/>
    </cofactor>
    <text evidence="13">Binds 2 magnesium ions. Also active with manganese.</text>
</comment>
<feature type="binding site" evidence="12">
    <location>
        <begin position="236"/>
        <end position="237"/>
    </location>
    <ligand>
        <name>ATP</name>
        <dbReference type="ChEBI" id="CHEBI:30616"/>
    </ligand>
</feature>
<dbReference type="GO" id="GO:0046872">
    <property type="term" value="F:metal ion binding"/>
    <property type="evidence" value="ECO:0007669"/>
    <property type="project" value="UniProtKB-KW"/>
</dbReference>
<accession>A0A9P6H0Y2</accession>
<feature type="binding site" evidence="13">
    <location>
        <position position="157"/>
    </location>
    <ligand>
        <name>Mg(2+)</name>
        <dbReference type="ChEBI" id="CHEBI:18420"/>
        <label>2</label>
        <note>catalytic</note>
    </ligand>
</feature>
<dbReference type="SUPFAM" id="SSF81631">
    <property type="entry name" value="PAP/OAS1 substrate-binding domain"/>
    <property type="match status" value="1"/>
</dbReference>
<protein>
    <recommendedName>
        <fullName evidence="11">Poly(A) polymerase</fullName>
        <ecNumber evidence="11">2.7.7.19</ecNumber>
    </recommendedName>
</protein>
<dbReference type="InterPro" id="IPR007010">
    <property type="entry name" value="PolA_pol_RNA-bd_dom"/>
</dbReference>
<evidence type="ECO:0000256" key="11">
    <source>
        <dbReference type="PIRNR" id="PIRNR018425"/>
    </source>
</evidence>
<comment type="similarity">
    <text evidence="3 11">Belongs to the poly(A) polymerase family.</text>
</comment>
<proteinExistence type="inferred from homology"/>
<keyword evidence="19" id="KW-1185">Reference proteome</keyword>
<dbReference type="Pfam" id="PF04926">
    <property type="entry name" value="PAP_RNA-bind"/>
    <property type="match status" value="1"/>
</dbReference>
<feature type="binding site" evidence="13">
    <location>
        <position position="105"/>
    </location>
    <ligand>
        <name>Mg(2+)</name>
        <dbReference type="ChEBI" id="CHEBI:18420"/>
        <label>1</label>
        <note>catalytic</note>
    </ligand>
</feature>
<feature type="binding site" evidence="12">
    <location>
        <position position="157"/>
    </location>
    <ligand>
        <name>ATP</name>
        <dbReference type="ChEBI" id="CHEBI:30616"/>
    </ligand>
</feature>
<feature type="domain" description="Poly(A) polymerase RNA-binding" evidence="15">
    <location>
        <begin position="356"/>
        <end position="417"/>
    </location>
</feature>
<feature type="domain" description="Poly(A) polymerase nucleotidyltransferase" evidence="17">
    <location>
        <begin position="11"/>
        <end position="204"/>
    </location>
</feature>
<dbReference type="Gene3D" id="3.30.460.10">
    <property type="entry name" value="Beta Polymerase, domain 2"/>
    <property type="match status" value="1"/>
</dbReference>
<dbReference type="OrthoDB" id="412748at2759"/>
<keyword evidence="7 11" id="KW-0547">Nucleotide-binding</keyword>
<dbReference type="GO" id="GO:1990817">
    <property type="term" value="F:poly(A) RNA polymerase activity"/>
    <property type="evidence" value="ECO:0007669"/>
    <property type="project" value="UniProtKB-UniRule"/>
</dbReference>
<comment type="catalytic activity">
    <reaction evidence="11">
        <text>RNA(n) + ATP = RNA(n)-3'-adenine ribonucleotide + diphosphate</text>
        <dbReference type="Rhea" id="RHEA:11332"/>
        <dbReference type="Rhea" id="RHEA-COMP:14527"/>
        <dbReference type="Rhea" id="RHEA-COMP:17347"/>
        <dbReference type="ChEBI" id="CHEBI:30616"/>
        <dbReference type="ChEBI" id="CHEBI:33019"/>
        <dbReference type="ChEBI" id="CHEBI:140395"/>
        <dbReference type="ChEBI" id="CHEBI:173115"/>
        <dbReference type="EC" id="2.7.7.19"/>
    </reaction>
</comment>
<dbReference type="GO" id="GO:0005524">
    <property type="term" value="F:ATP binding"/>
    <property type="evidence" value="ECO:0007669"/>
    <property type="project" value="UniProtKB-UniRule"/>
</dbReference>
<keyword evidence="8 11" id="KW-0067">ATP-binding</keyword>
<keyword evidence="9 13" id="KW-0460">Magnesium</keyword>
<dbReference type="Proteomes" id="UP000740883">
    <property type="component" value="Unassembled WGS sequence"/>
</dbReference>
<dbReference type="GO" id="GO:0031123">
    <property type="term" value="P:RNA 3'-end processing"/>
    <property type="evidence" value="ECO:0007669"/>
    <property type="project" value="InterPro"/>
</dbReference>
<feature type="domain" description="Poly(A) polymerase central" evidence="16">
    <location>
        <begin position="209"/>
        <end position="351"/>
    </location>
</feature>
<evidence type="ECO:0000256" key="12">
    <source>
        <dbReference type="PIRSR" id="PIRSR018425-1"/>
    </source>
</evidence>
<gene>
    <name evidence="18" type="primary">pla1</name>
    <name evidence="18" type="ORF">NGRA_1889</name>
</gene>
<evidence type="ECO:0000259" key="17">
    <source>
        <dbReference type="Pfam" id="PF20750"/>
    </source>
</evidence>
<evidence type="ECO:0000259" key="15">
    <source>
        <dbReference type="Pfam" id="PF04926"/>
    </source>
</evidence>
<evidence type="ECO:0000256" key="10">
    <source>
        <dbReference type="ARBA" id="ARBA00023242"/>
    </source>
</evidence>
<feature type="binding site" evidence="13">
    <location>
        <position position="103"/>
    </location>
    <ligand>
        <name>Mg(2+)</name>
        <dbReference type="ChEBI" id="CHEBI:18420"/>
        <label>2</label>
        <note>catalytic</note>
    </ligand>
</feature>
<feature type="region of interest" description="Disordered" evidence="14">
    <location>
        <begin position="1"/>
        <end position="23"/>
    </location>
</feature>
<comment type="subcellular location">
    <subcellularLocation>
        <location evidence="2 11">Nucleus</location>
    </subcellularLocation>
</comment>
<keyword evidence="4 11" id="KW-0507">mRNA processing</keyword>
<comment type="caution">
    <text evidence="18">The sequence shown here is derived from an EMBL/GenBank/DDBJ whole genome shotgun (WGS) entry which is preliminary data.</text>
</comment>
<evidence type="ECO:0000256" key="3">
    <source>
        <dbReference type="ARBA" id="ARBA00010912"/>
    </source>
</evidence>
<feature type="binding site" evidence="13">
    <location>
        <position position="103"/>
    </location>
    <ligand>
        <name>Mg(2+)</name>
        <dbReference type="ChEBI" id="CHEBI:18420"/>
        <label>1</label>
        <note>catalytic</note>
    </ligand>
</feature>
<keyword evidence="10 11" id="KW-0539">Nucleus</keyword>
<dbReference type="InterPro" id="IPR007012">
    <property type="entry name" value="PolA_pol_cen_dom"/>
</dbReference>
<dbReference type="SUPFAM" id="SSF55003">
    <property type="entry name" value="PAP/Archaeal CCA-adding enzyme, C-terminal domain"/>
    <property type="match status" value="1"/>
</dbReference>
<evidence type="ECO:0000256" key="7">
    <source>
        <dbReference type="ARBA" id="ARBA00022741"/>
    </source>
</evidence>
<evidence type="ECO:0000256" key="1">
    <source>
        <dbReference type="ARBA" id="ARBA00001936"/>
    </source>
</evidence>
<evidence type="ECO:0000256" key="9">
    <source>
        <dbReference type="ARBA" id="ARBA00022842"/>
    </source>
</evidence>
<dbReference type="FunFam" id="1.10.1410.10:FF:000001">
    <property type="entry name" value="Putative poly(A) polymerase gamma"/>
    <property type="match status" value="1"/>
</dbReference>
<dbReference type="PIRSF" id="PIRSF018425">
    <property type="entry name" value="PolyA_polymerase"/>
    <property type="match status" value="1"/>
</dbReference>
<feature type="binding site" evidence="13">
    <location>
        <position position="105"/>
    </location>
    <ligand>
        <name>Mg(2+)</name>
        <dbReference type="ChEBI" id="CHEBI:18420"/>
        <label>2</label>
        <note>catalytic</note>
    </ligand>
</feature>
<dbReference type="EC" id="2.7.7.19" evidence="11"/>
<evidence type="ECO:0000256" key="4">
    <source>
        <dbReference type="ARBA" id="ARBA00022664"/>
    </source>
</evidence>
<dbReference type="AlphaFoldDB" id="A0A9P6H0Y2"/>
<evidence type="ECO:0000313" key="19">
    <source>
        <dbReference type="Proteomes" id="UP000740883"/>
    </source>
</evidence>
<feature type="binding site" evidence="12">
    <location>
        <position position="218"/>
    </location>
    <ligand>
        <name>ATP</name>
        <dbReference type="ChEBI" id="CHEBI:30616"/>
    </ligand>
</feature>
<dbReference type="InterPro" id="IPR011068">
    <property type="entry name" value="NuclTrfase_I-like_C"/>
</dbReference>
<dbReference type="Gene3D" id="3.30.70.590">
    <property type="entry name" value="Poly(A) polymerase predicted RNA binding domain"/>
    <property type="match status" value="1"/>
</dbReference>
<evidence type="ECO:0000313" key="18">
    <source>
        <dbReference type="EMBL" id="KAF9762623.1"/>
    </source>
</evidence>
<evidence type="ECO:0000256" key="13">
    <source>
        <dbReference type="PIRSR" id="PIRSR018425-2"/>
    </source>
</evidence>
<keyword evidence="5 11" id="KW-0808">Transferase</keyword>
<feature type="binding site" evidence="12">
    <location>
        <begin position="103"/>
        <end position="105"/>
    </location>
    <ligand>
        <name>ATP</name>
        <dbReference type="ChEBI" id="CHEBI:30616"/>
    </ligand>
</feature>
<dbReference type="InterPro" id="IPR043519">
    <property type="entry name" value="NT_sf"/>
</dbReference>
<dbReference type="GO" id="GO:0005634">
    <property type="term" value="C:nucleus"/>
    <property type="evidence" value="ECO:0007669"/>
    <property type="project" value="UniProtKB-SubCell"/>
</dbReference>
<dbReference type="Pfam" id="PF04928">
    <property type="entry name" value="PAP_central"/>
    <property type="match status" value="1"/>
</dbReference>
<dbReference type="InterPro" id="IPR014492">
    <property type="entry name" value="PolyA_polymerase"/>
</dbReference>
<evidence type="ECO:0000256" key="6">
    <source>
        <dbReference type="ARBA" id="ARBA00022723"/>
    </source>
</evidence>
<feature type="binding site" evidence="12">
    <location>
        <position position="227"/>
    </location>
    <ligand>
        <name>ATP</name>
        <dbReference type="ChEBI" id="CHEBI:30616"/>
    </ligand>
</feature>
<name>A0A9P6H0Y2_9MICR</name>
<dbReference type="GO" id="GO:0003723">
    <property type="term" value="F:RNA binding"/>
    <property type="evidence" value="ECO:0007669"/>
    <property type="project" value="UniProtKB-UniRule"/>
</dbReference>
<dbReference type="PANTHER" id="PTHR10682">
    <property type="entry name" value="POLY A POLYMERASE"/>
    <property type="match status" value="1"/>
</dbReference>
<dbReference type="InterPro" id="IPR048840">
    <property type="entry name" value="PolA_pol_NTPase"/>
</dbReference>
<dbReference type="SUPFAM" id="SSF81301">
    <property type="entry name" value="Nucleotidyltransferase"/>
    <property type="match status" value="1"/>
</dbReference>
<reference evidence="18 19" key="1">
    <citation type="journal article" date="2020" name="Genome Biol. Evol.">
        <title>Comparative genomics of strictly vertically transmitted, feminizing microsporidia endosymbionts of amphipod crustaceans.</title>
        <authorList>
            <person name="Cormier A."/>
            <person name="Chebbi M.A."/>
            <person name="Giraud I."/>
            <person name="Wattier R."/>
            <person name="Teixeira M."/>
            <person name="Gilbert C."/>
            <person name="Rigaud T."/>
            <person name="Cordaux R."/>
        </authorList>
    </citation>
    <scope>NUCLEOTIDE SEQUENCE [LARGE SCALE GENOMIC DNA]</scope>
    <source>
        <strain evidence="18 19">Ou3-Ou53</strain>
    </source>
</reference>
<evidence type="ECO:0000256" key="5">
    <source>
        <dbReference type="ARBA" id="ARBA00022679"/>
    </source>
</evidence>
<evidence type="ECO:0000259" key="16">
    <source>
        <dbReference type="Pfam" id="PF04928"/>
    </source>
</evidence>
<dbReference type="CDD" id="cd05402">
    <property type="entry name" value="NT_PAP_TUTase"/>
    <property type="match status" value="1"/>
</dbReference>
<feature type="binding site" evidence="12">
    <location>
        <begin position="90"/>
        <end position="92"/>
    </location>
    <ligand>
        <name>ATP</name>
        <dbReference type="ChEBI" id="CHEBI:30616"/>
    </ligand>
</feature>
<comment type="function">
    <text evidence="11">Polymerase that creates the 3'-poly(A) tail of mRNA's.</text>
</comment>
<dbReference type="EMBL" id="SBJO01000151">
    <property type="protein sequence ID" value="KAF9762623.1"/>
    <property type="molecule type" value="Genomic_DNA"/>
</dbReference>
<dbReference type="FunFam" id="3.30.460.10:FF:000002">
    <property type="entry name" value="Poly(A) polymerase alpha, putative"/>
    <property type="match status" value="1"/>
</dbReference>
<dbReference type="Gene3D" id="1.10.1410.10">
    <property type="match status" value="1"/>
</dbReference>
<comment type="cofactor">
    <cofactor evidence="1">
        <name>Mn(2+)</name>
        <dbReference type="ChEBI" id="CHEBI:29035"/>
    </cofactor>
</comment>
<dbReference type="PANTHER" id="PTHR10682:SF10">
    <property type="entry name" value="POLYNUCLEOTIDE ADENYLYLTRANSFERASE"/>
    <property type="match status" value="1"/>
</dbReference>
<dbReference type="Pfam" id="PF20750">
    <property type="entry name" value="PAP_NTPase"/>
    <property type="match status" value="1"/>
</dbReference>